<feature type="region of interest" description="Disordered" evidence="1">
    <location>
        <begin position="264"/>
        <end position="302"/>
    </location>
</feature>
<reference evidence="3" key="1">
    <citation type="journal article" date="2023" name="Mol. Phylogenet. Evol.">
        <title>Genome-scale phylogeny and comparative genomics of the fungal order Sordariales.</title>
        <authorList>
            <person name="Hensen N."/>
            <person name="Bonometti L."/>
            <person name="Westerberg I."/>
            <person name="Brannstrom I.O."/>
            <person name="Guillou S."/>
            <person name="Cros-Aarteil S."/>
            <person name="Calhoun S."/>
            <person name="Haridas S."/>
            <person name="Kuo A."/>
            <person name="Mondo S."/>
            <person name="Pangilinan J."/>
            <person name="Riley R."/>
            <person name="LaButti K."/>
            <person name="Andreopoulos B."/>
            <person name="Lipzen A."/>
            <person name="Chen C."/>
            <person name="Yan M."/>
            <person name="Daum C."/>
            <person name="Ng V."/>
            <person name="Clum A."/>
            <person name="Steindorff A."/>
            <person name="Ohm R.A."/>
            <person name="Martin F."/>
            <person name="Silar P."/>
            <person name="Natvig D.O."/>
            <person name="Lalanne C."/>
            <person name="Gautier V."/>
            <person name="Ament-Velasquez S.L."/>
            <person name="Kruys A."/>
            <person name="Hutchinson M.I."/>
            <person name="Powell A.J."/>
            <person name="Barry K."/>
            <person name="Miller A.N."/>
            <person name="Grigoriev I.V."/>
            <person name="Debuchy R."/>
            <person name="Gladieux P."/>
            <person name="Hiltunen Thoren M."/>
            <person name="Johannesson H."/>
        </authorList>
    </citation>
    <scope>NUCLEOTIDE SEQUENCE [LARGE SCALE GENOMIC DNA]</scope>
    <source>
        <strain evidence="3">CBS 284.82</strain>
    </source>
</reference>
<name>A0AAN6PA53_9PEZI</name>
<dbReference type="EMBL" id="MU854519">
    <property type="protein sequence ID" value="KAK4033620.1"/>
    <property type="molecule type" value="Genomic_DNA"/>
</dbReference>
<organism evidence="2 3">
    <name type="scientific">Parachaetomium inaequale</name>
    <dbReference type="NCBI Taxonomy" id="2588326"/>
    <lineage>
        <taxon>Eukaryota</taxon>
        <taxon>Fungi</taxon>
        <taxon>Dikarya</taxon>
        <taxon>Ascomycota</taxon>
        <taxon>Pezizomycotina</taxon>
        <taxon>Sordariomycetes</taxon>
        <taxon>Sordariomycetidae</taxon>
        <taxon>Sordariales</taxon>
        <taxon>Chaetomiaceae</taxon>
        <taxon>Parachaetomium</taxon>
    </lineage>
</organism>
<sequence length="416" mass="45659">MGRLPNEIIANIISYLAADIESSSPFTLAPYATVSRAWQQRVEAATFAHIELTPARLASPLAAEALTPDRVRRFVRSVRVDVLLPPYDEQARGRREDEADRARNDGVFTDVVRRVFGLLAAATAPASESPAAIGGDGGCVAGDEGHDLEDLEAREYERCVSPIRVNDIFEARYESSYLDHSFQTPSILDETDRDNNDKLSLALCKLSQRLATFDLMADVGPEILWPLERTAPDHHHQQQHQDNDPLWPTMCHYTINPGPIAPSGKWRFQRLPDSDSDSDDDGSASSVSSSVAPGNEKEDPFRAMLDPDAARALLLAAARAARRMPALRKMEFMLDPPIWRDNGRLEVVYTAMAGTARGGTPLAPPGGGGATAELLVESRPVFHPDEEVVQAWREAAEEHSGIVSGLVVVVREHMAW</sequence>
<proteinExistence type="predicted"/>
<protein>
    <recommendedName>
        <fullName evidence="4">F-box domain-containing protein</fullName>
    </recommendedName>
</protein>
<dbReference type="AlphaFoldDB" id="A0AAN6PA53"/>
<comment type="caution">
    <text evidence="2">The sequence shown here is derived from an EMBL/GenBank/DDBJ whole genome shotgun (WGS) entry which is preliminary data.</text>
</comment>
<feature type="compositionally biased region" description="Low complexity" evidence="1">
    <location>
        <begin position="283"/>
        <end position="294"/>
    </location>
</feature>
<dbReference type="Proteomes" id="UP001303115">
    <property type="component" value="Unassembled WGS sequence"/>
</dbReference>
<evidence type="ECO:0000313" key="3">
    <source>
        <dbReference type="Proteomes" id="UP001303115"/>
    </source>
</evidence>
<gene>
    <name evidence="2" type="ORF">C8A01DRAFT_39920</name>
</gene>
<evidence type="ECO:0000256" key="1">
    <source>
        <dbReference type="SAM" id="MobiDB-lite"/>
    </source>
</evidence>
<evidence type="ECO:0008006" key="4">
    <source>
        <dbReference type="Google" id="ProtNLM"/>
    </source>
</evidence>
<accession>A0AAN6PA53</accession>
<keyword evidence="3" id="KW-1185">Reference proteome</keyword>
<evidence type="ECO:0000313" key="2">
    <source>
        <dbReference type="EMBL" id="KAK4033620.1"/>
    </source>
</evidence>